<feature type="non-terminal residue" evidence="1">
    <location>
        <position position="1"/>
    </location>
</feature>
<evidence type="ECO:0000313" key="2">
    <source>
        <dbReference type="Proteomes" id="UP000699042"/>
    </source>
</evidence>
<evidence type="ECO:0000313" key="1">
    <source>
        <dbReference type="EMBL" id="KAG7048968.1"/>
    </source>
</evidence>
<organism evidence="1 2">
    <name type="scientific">Colletotrichum scovillei</name>
    <dbReference type="NCBI Taxonomy" id="1209932"/>
    <lineage>
        <taxon>Eukaryota</taxon>
        <taxon>Fungi</taxon>
        <taxon>Dikarya</taxon>
        <taxon>Ascomycota</taxon>
        <taxon>Pezizomycotina</taxon>
        <taxon>Sordariomycetes</taxon>
        <taxon>Hypocreomycetidae</taxon>
        <taxon>Glomerellales</taxon>
        <taxon>Glomerellaceae</taxon>
        <taxon>Colletotrichum</taxon>
        <taxon>Colletotrichum acutatum species complex</taxon>
    </lineage>
</organism>
<reference evidence="1" key="1">
    <citation type="submission" date="2021-05" db="EMBL/GenBank/DDBJ databases">
        <title>Comparative genomics of three Colletotrichum scovillei strains and genetic complementation revealed genes involved fungal growth and virulence on chili pepper.</title>
        <authorList>
            <person name="Hsieh D.-K."/>
            <person name="Chuang S.-C."/>
            <person name="Chen C.-Y."/>
            <person name="Chao Y.-T."/>
            <person name="Lu M.-Y.J."/>
            <person name="Lee M.-H."/>
            <person name="Shih M.-C."/>
        </authorList>
    </citation>
    <scope>NUCLEOTIDE SEQUENCE</scope>
    <source>
        <strain evidence="1">Coll-153</strain>
    </source>
</reference>
<keyword evidence="2" id="KW-1185">Reference proteome</keyword>
<dbReference type="AlphaFoldDB" id="A0A9P7UBU8"/>
<accession>A0A9P7UBU8</accession>
<dbReference type="EMBL" id="JAESDN010000006">
    <property type="protein sequence ID" value="KAG7048968.1"/>
    <property type="molecule type" value="Genomic_DNA"/>
</dbReference>
<comment type="caution">
    <text evidence="1">The sequence shown here is derived from an EMBL/GenBank/DDBJ whole genome shotgun (WGS) entry which is preliminary data.</text>
</comment>
<protein>
    <submittedName>
        <fullName evidence="1">Uncharacterized protein</fullName>
    </submittedName>
</protein>
<sequence length="82" mass="9897">YVYVLDFDTRYYLLSQTEHETKAIRPRRRQCLRYFAIHRHKIIYMTSVTAMRPRGRRKSGRDGQPHLTSALDCRCAIRSRPR</sequence>
<gene>
    <name evidence="1" type="ORF">JMJ77_014595</name>
</gene>
<name>A0A9P7UBU8_9PEZI</name>
<proteinExistence type="predicted"/>
<dbReference type="Proteomes" id="UP000699042">
    <property type="component" value="Unassembled WGS sequence"/>
</dbReference>